<gene>
    <name evidence="5" type="ORF">SR858_03920</name>
</gene>
<proteinExistence type="predicted"/>
<dbReference type="PANTHER" id="PTHR30386">
    <property type="entry name" value="MEMBRANE FUSION SUBUNIT OF EMRAB-TOLC MULTIDRUG EFFLUX PUMP"/>
    <property type="match status" value="1"/>
</dbReference>
<sequence length="392" mass="41824">MADHTPDNPPPSDKHVAEVAAAAATAAVASTREEPPPHRRAQIISTIAFALIALMGVLVVLYAWRLPPFTTPIVSTENALVRGQVTLIGTQIAGYVTEVNVQDFQFVKKDELLAKIDDRIYQQRYDQAQAQLAAQKAALANWEQSHRTAEAGVVLNQAVLANAQAQAMKSQADLKRVDSLAEDGSLSLREQDASRAVQAQTAAAVAQARANLDIAKQQVRSVTVNKQSLEAAVDNAAAALKAAKVDLENTRIVAPEDGQLGQVTVRKGAYVNTGAQLMGLVPRQLWVIANLKETQMNRVRVGQSVTFKVDALDGAQLTGQVERISPATGSEFSVLPADNATGNYVKIAQRIPVRIRIDAGQARAQRLAPGMSVIVSIDTSAVLNDADEGGQP</sequence>
<dbReference type="Gene3D" id="1.10.287.470">
    <property type="entry name" value="Helix hairpin bin"/>
    <property type="match status" value="1"/>
</dbReference>
<feature type="domain" description="Multidrug resistance protein MdtA-like barrel-sandwich hybrid" evidence="3">
    <location>
        <begin position="88"/>
        <end position="277"/>
    </location>
</feature>
<keyword evidence="6" id="KW-1185">Reference proteome</keyword>
<feature type="domain" description="p-hydroxybenzoic acid efflux pump subunit AaeA-like beta-barrel" evidence="4">
    <location>
        <begin position="285"/>
        <end position="377"/>
    </location>
</feature>
<dbReference type="Proteomes" id="UP001326110">
    <property type="component" value="Chromosome"/>
</dbReference>
<dbReference type="RefSeq" id="WP_019923047.1">
    <property type="nucleotide sequence ID" value="NZ_CP140152.1"/>
</dbReference>
<keyword evidence="2" id="KW-1133">Transmembrane helix</keyword>
<keyword evidence="2" id="KW-0812">Transmembrane</keyword>
<feature type="coiled-coil region" evidence="1">
    <location>
        <begin position="205"/>
        <end position="246"/>
    </location>
</feature>
<dbReference type="InterPro" id="IPR058634">
    <property type="entry name" value="AaeA-lik-b-barrel"/>
</dbReference>
<evidence type="ECO:0000256" key="1">
    <source>
        <dbReference type="SAM" id="Coils"/>
    </source>
</evidence>
<dbReference type="GeneID" id="43164690"/>
<dbReference type="Pfam" id="PF25917">
    <property type="entry name" value="BSH_RND"/>
    <property type="match status" value="1"/>
</dbReference>
<name>A0ABZ0Y0V7_9BURK</name>
<evidence type="ECO:0000256" key="2">
    <source>
        <dbReference type="SAM" id="Phobius"/>
    </source>
</evidence>
<organism evidence="5 6">
    <name type="scientific">Duganella zoogloeoides</name>
    <dbReference type="NCBI Taxonomy" id="75659"/>
    <lineage>
        <taxon>Bacteria</taxon>
        <taxon>Pseudomonadati</taxon>
        <taxon>Pseudomonadota</taxon>
        <taxon>Betaproteobacteria</taxon>
        <taxon>Burkholderiales</taxon>
        <taxon>Oxalobacteraceae</taxon>
        <taxon>Telluria group</taxon>
        <taxon>Duganella</taxon>
    </lineage>
</organism>
<keyword evidence="1" id="KW-0175">Coiled coil</keyword>
<dbReference type="PANTHER" id="PTHR30386:SF24">
    <property type="entry name" value="MULTIDRUG RESISTANCE EFFLUX PUMP"/>
    <property type="match status" value="1"/>
</dbReference>
<reference evidence="5 6" key="1">
    <citation type="submission" date="2023-11" db="EMBL/GenBank/DDBJ databases">
        <title>MicrobeMod: A computational toolkit for identifying prokaryotic methylation and restriction-modification with nanopore sequencing.</title>
        <authorList>
            <person name="Crits-Christoph A."/>
            <person name="Kang S.C."/>
            <person name="Lee H."/>
            <person name="Ostrov N."/>
        </authorList>
    </citation>
    <scope>NUCLEOTIDE SEQUENCE [LARGE SCALE GENOMIC DNA]</scope>
    <source>
        <strain evidence="5 6">ATCC 25935</strain>
    </source>
</reference>
<evidence type="ECO:0000259" key="4">
    <source>
        <dbReference type="Pfam" id="PF25963"/>
    </source>
</evidence>
<dbReference type="EMBL" id="CP140152">
    <property type="protein sequence ID" value="WQH05496.1"/>
    <property type="molecule type" value="Genomic_DNA"/>
</dbReference>
<evidence type="ECO:0000313" key="5">
    <source>
        <dbReference type="EMBL" id="WQH05496.1"/>
    </source>
</evidence>
<evidence type="ECO:0000259" key="3">
    <source>
        <dbReference type="Pfam" id="PF25917"/>
    </source>
</evidence>
<dbReference type="Pfam" id="PF25963">
    <property type="entry name" value="Beta-barrel_AAEA"/>
    <property type="match status" value="1"/>
</dbReference>
<dbReference type="InterPro" id="IPR050739">
    <property type="entry name" value="MFP"/>
</dbReference>
<dbReference type="Gene3D" id="2.40.30.170">
    <property type="match status" value="1"/>
</dbReference>
<protein>
    <submittedName>
        <fullName evidence="5">HlyD family secretion protein</fullName>
    </submittedName>
</protein>
<feature type="transmembrane region" description="Helical" evidence="2">
    <location>
        <begin position="43"/>
        <end position="64"/>
    </location>
</feature>
<accession>A0ABZ0Y0V7</accession>
<dbReference type="Gene3D" id="2.40.50.100">
    <property type="match status" value="1"/>
</dbReference>
<dbReference type="InterPro" id="IPR058625">
    <property type="entry name" value="MdtA-like_BSH"/>
</dbReference>
<dbReference type="SUPFAM" id="SSF111369">
    <property type="entry name" value="HlyD-like secretion proteins"/>
    <property type="match status" value="2"/>
</dbReference>
<evidence type="ECO:0000313" key="6">
    <source>
        <dbReference type="Proteomes" id="UP001326110"/>
    </source>
</evidence>
<keyword evidence="2" id="KW-0472">Membrane</keyword>